<dbReference type="AlphaFoldDB" id="A0A840RW56"/>
<dbReference type="EMBL" id="JACHHQ010000010">
    <property type="protein sequence ID" value="MBB5202115.1"/>
    <property type="molecule type" value="Genomic_DNA"/>
</dbReference>
<proteinExistence type="predicted"/>
<keyword evidence="3" id="KW-1185">Reference proteome</keyword>
<name>A0A840RW56_9BURK</name>
<protein>
    <recommendedName>
        <fullName evidence="4">Glycine-zipper-containing OmpA-like membrane domain-containing protein</fullName>
    </recommendedName>
</protein>
<evidence type="ECO:0000256" key="1">
    <source>
        <dbReference type="SAM" id="MobiDB-lite"/>
    </source>
</evidence>
<accession>A0A840RW56</accession>
<comment type="caution">
    <text evidence="2">The sequence shown here is derived from an EMBL/GenBank/DDBJ whole genome shotgun (WGS) entry which is preliminary data.</text>
</comment>
<gene>
    <name evidence="2" type="ORF">HNR39_003978</name>
</gene>
<organism evidence="2 3">
    <name type="scientific">Glaciimonas immobilis</name>
    <dbReference type="NCBI Taxonomy" id="728004"/>
    <lineage>
        <taxon>Bacteria</taxon>
        <taxon>Pseudomonadati</taxon>
        <taxon>Pseudomonadota</taxon>
        <taxon>Betaproteobacteria</taxon>
        <taxon>Burkholderiales</taxon>
        <taxon>Oxalobacteraceae</taxon>
        <taxon>Glaciimonas</taxon>
    </lineage>
</organism>
<reference evidence="2 3" key="1">
    <citation type="submission" date="2020-08" db="EMBL/GenBank/DDBJ databases">
        <title>Genomic Encyclopedia of Type Strains, Phase IV (KMG-IV): sequencing the most valuable type-strain genomes for metagenomic binning, comparative biology and taxonomic classification.</title>
        <authorList>
            <person name="Goeker M."/>
        </authorList>
    </citation>
    <scope>NUCLEOTIDE SEQUENCE [LARGE SCALE GENOMIC DNA]</scope>
    <source>
        <strain evidence="2 3">DSM 23240</strain>
    </source>
</reference>
<dbReference type="PROSITE" id="PS51257">
    <property type="entry name" value="PROKAR_LIPOPROTEIN"/>
    <property type="match status" value="1"/>
</dbReference>
<evidence type="ECO:0000313" key="2">
    <source>
        <dbReference type="EMBL" id="MBB5202115.1"/>
    </source>
</evidence>
<dbReference type="RefSeq" id="WP_311734912.1">
    <property type="nucleotide sequence ID" value="NZ_JAAOZT010000004.1"/>
</dbReference>
<feature type="region of interest" description="Disordered" evidence="1">
    <location>
        <begin position="150"/>
        <end position="186"/>
    </location>
</feature>
<evidence type="ECO:0008006" key="4">
    <source>
        <dbReference type="Google" id="ProtNLM"/>
    </source>
</evidence>
<evidence type="ECO:0000313" key="3">
    <source>
        <dbReference type="Proteomes" id="UP000571084"/>
    </source>
</evidence>
<sequence length="186" mass="19060">MNKPFLNMPKKILAAAVVLVLGGCVGVPTGPNVMAMPGTGKSYEQFQNDDYACHRFAQDRVGPNAGQATADSATGTAVAGTLIGATVGALIGAASGNAGAGAAIGGGGGLLVGSSAASNNADRSGAGIQRQYNNVYIQCMYAKGNRVPVPAGYDDNRRSRYAPAPPPDYYAPRQRSYDTPPDYVPY</sequence>
<dbReference type="Proteomes" id="UP000571084">
    <property type="component" value="Unassembled WGS sequence"/>
</dbReference>